<sequence>MNAKEEKYIIPKRRIGKRKDEKTKALHSETSDDSISNAKTKRSAECKMSLFLRDYALLQRNPDSRTNREWMVWRAQPRWGCPHFDPRMNAFLRFLLSLHTILL</sequence>
<dbReference type="EMBL" id="BGPR01046652">
    <property type="protein sequence ID" value="GBO23585.1"/>
    <property type="molecule type" value="Genomic_DNA"/>
</dbReference>
<keyword evidence="3" id="KW-1185">Reference proteome</keyword>
<reference evidence="2 3" key="1">
    <citation type="journal article" date="2019" name="Sci. Rep.">
        <title>Orb-weaving spider Araneus ventricosus genome elucidates the spidroin gene catalogue.</title>
        <authorList>
            <person name="Kono N."/>
            <person name="Nakamura H."/>
            <person name="Ohtoshi R."/>
            <person name="Moran D.A.P."/>
            <person name="Shinohara A."/>
            <person name="Yoshida Y."/>
            <person name="Fujiwara M."/>
            <person name="Mori M."/>
            <person name="Tomita M."/>
            <person name="Arakawa K."/>
        </authorList>
    </citation>
    <scope>NUCLEOTIDE SEQUENCE [LARGE SCALE GENOMIC DNA]</scope>
</reference>
<proteinExistence type="predicted"/>
<evidence type="ECO:0000256" key="1">
    <source>
        <dbReference type="SAM" id="MobiDB-lite"/>
    </source>
</evidence>
<organism evidence="2 3">
    <name type="scientific">Araneus ventricosus</name>
    <name type="common">Orbweaver spider</name>
    <name type="synonym">Epeira ventricosa</name>
    <dbReference type="NCBI Taxonomy" id="182803"/>
    <lineage>
        <taxon>Eukaryota</taxon>
        <taxon>Metazoa</taxon>
        <taxon>Ecdysozoa</taxon>
        <taxon>Arthropoda</taxon>
        <taxon>Chelicerata</taxon>
        <taxon>Arachnida</taxon>
        <taxon>Araneae</taxon>
        <taxon>Araneomorphae</taxon>
        <taxon>Entelegynae</taxon>
        <taxon>Araneoidea</taxon>
        <taxon>Araneidae</taxon>
        <taxon>Araneus</taxon>
    </lineage>
</organism>
<gene>
    <name evidence="2" type="ORF">AVEN_42329_1</name>
</gene>
<comment type="caution">
    <text evidence="2">The sequence shown here is derived from an EMBL/GenBank/DDBJ whole genome shotgun (WGS) entry which is preliminary data.</text>
</comment>
<evidence type="ECO:0000313" key="2">
    <source>
        <dbReference type="EMBL" id="GBO23585.1"/>
    </source>
</evidence>
<feature type="compositionally biased region" description="Basic and acidic residues" evidence="1">
    <location>
        <begin position="18"/>
        <end position="30"/>
    </location>
</feature>
<accession>A0A4Y2VE77</accession>
<feature type="region of interest" description="Disordered" evidence="1">
    <location>
        <begin position="17"/>
        <end position="42"/>
    </location>
</feature>
<evidence type="ECO:0000313" key="3">
    <source>
        <dbReference type="Proteomes" id="UP000499080"/>
    </source>
</evidence>
<dbReference type="AlphaFoldDB" id="A0A4Y2VE77"/>
<dbReference type="Proteomes" id="UP000499080">
    <property type="component" value="Unassembled WGS sequence"/>
</dbReference>
<name>A0A4Y2VE77_ARAVE</name>
<protein>
    <submittedName>
        <fullName evidence="2">Uncharacterized protein</fullName>
    </submittedName>
</protein>